<dbReference type="OrthoDB" id="304824at2759"/>
<protein>
    <recommendedName>
        <fullName evidence="3">VWFA domain-containing protein</fullName>
    </recommendedName>
</protein>
<accession>A0A8S1X1Q0</accession>
<dbReference type="Proteomes" id="UP000683925">
    <property type="component" value="Unassembled WGS sequence"/>
</dbReference>
<proteinExistence type="predicted"/>
<keyword evidence="2" id="KW-1185">Reference proteome</keyword>
<evidence type="ECO:0000313" key="2">
    <source>
        <dbReference type="Proteomes" id="UP000683925"/>
    </source>
</evidence>
<gene>
    <name evidence="1" type="ORF">POCTA_138.1.T1070171</name>
</gene>
<comment type="caution">
    <text evidence="1">The sequence shown here is derived from an EMBL/GenBank/DDBJ whole genome shotgun (WGS) entry which is preliminary data.</text>
</comment>
<sequence length="702" mass="81026">MSLQVYQAPQSQSINSYLVTLIDGTGSMSGEYEQAVKAYQQVFSYLGDQKLEYQFQSELYPILPFVGVNGCGGNITSTFEDLFSILLSEQYPKNITILFVSDGRESFYINQLLTQIEEMKKKFMIQFISLAVGDRFPNEISNILRNKIHNHDPNFQSLFKVNRHYANSQDIIYKEFHACFLKIKELIKVQDGIIQINQPVQQTLVSPLSNQVIAGSLFCAKTDGQQDNEICAGPTKLQPKTTDKDINEFIVGSLSQAINDQIANKKRDNNSFKQISDATPQLLKQIKSIKSTQEEQKKNQEVYSLLDELLSSNLQLQTMSENQITQLQRGLFDQQVSLNQIINVNSRDIKKKGVTPEILNERLAEQYQKLIAPETFQEPFNLKNQQLTLLDTTELIIIETLNNHISYIQDNLNADHTKLLTDFLTSTQESLIKVFTASDFKVEQDQQIVSFKQMNNLFQLIDQTIKKLISISNFLVLVKKYQQKSQVIDGVDASNALFSSNDDYKYLPKELQILLKEGIELEEAEKCLILIVDINDSMRNESQVAIDSFQTKFNDIPEQKKVILVWQKNKFSQLQQQQQQQQQYDSLLDQFKQLDQQYDLSNKRNRICLVTDGQTDYQLLHKQFKVLKFHYSFQIIYLTVGSQIHSKIGNELKSKYQDRNIKGCPLLLNVPRSIIQSTQNTSQRIKDVFNKSFEDIYKHFKK</sequence>
<dbReference type="AlphaFoldDB" id="A0A8S1X1Q0"/>
<organism evidence="1 2">
    <name type="scientific">Paramecium octaurelia</name>
    <dbReference type="NCBI Taxonomy" id="43137"/>
    <lineage>
        <taxon>Eukaryota</taxon>
        <taxon>Sar</taxon>
        <taxon>Alveolata</taxon>
        <taxon>Ciliophora</taxon>
        <taxon>Intramacronucleata</taxon>
        <taxon>Oligohymenophorea</taxon>
        <taxon>Peniculida</taxon>
        <taxon>Parameciidae</taxon>
        <taxon>Paramecium</taxon>
    </lineage>
</organism>
<dbReference type="OMA" id="FEDIYKH"/>
<evidence type="ECO:0000313" key="1">
    <source>
        <dbReference type="EMBL" id="CAD8194827.1"/>
    </source>
</evidence>
<dbReference type="EMBL" id="CAJJDP010000107">
    <property type="protein sequence ID" value="CAD8194827.1"/>
    <property type="molecule type" value="Genomic_DNA"/>
</dbReference>
<reference evidence="1" key="1">
    <citation type="submission" date="2021-01" db="EMBL/GenBank/DDBJ databases">
        <authorList>
            <consortium name="Genoscope - CEA"/>
            <person name="William W."/>
        </authorList>
    </citation>
    <scope>NUCLEOTIDE SEQUENCE</scope>
</reference>
<evidence type="ECO:0008006" key="3">
    <source>
        <dbReference type="Google" id="ProtNLM"/>
    </source>
</evidence>
<name>A0A8S1X1Q0_PAROT</name>